<reference evidence="2" key="1">
    <citation type="submission" date="2018-10" db="EMBL/GenBank/DDBJ databases">
        <authorList>
            <person name="Gruber-Vodicka H."/>
            <person name="Jaeckle O."/>
        </authorList>
    </citation>
    <scope>NUCLEOTIDE SEQUENCE</scope>
</reference>
<protein>
    <submittedName>
        <fullName evidence="2">Protein containing transglutaminase-like domain, putative cysteine protease</fullName>
    </submittedName>
</protein>
<gene>
    <name evidence="2" type="ORF">RIEGSTA812A_PEG_287</name>
</gene>
<keyword evidence="2" id="KW-0378">Hydrolase</keyword>
<dbReference type="GO" id="GO:0008233">
    <property type="term" value="F:peptidase activity"/>
    <property type="evidence" value="ECO:0007669"/>
    <property type="project" value="UniProtKB-KW"/>
</dbReference>
<dbReference type="InterPro" id="IPR038765">
    <property type="entry name" value="Papain-like_cys_pep_sf"/>
</dbReference>
<dbReference type="EMBL" id="LR026963">
    <property type="protein sequence ID" value="VBB68814.1"/>
    <property type="molecule type" value="Genomic_DNA"/>
</dbReference>
<feature type="domain" description="Transglutaminase-like" evidence="1">
    <location>
        <begin position="178"/>
        <end position="255"/>
    </location>
</feature>
<evidence type="ECO:0000313" key="2">
    <source>
        <dbReference type="EMBL" id="VBB68814.1"/>
    </source>
</evidence>
<dbReference type="Gene3D" id="3.10.620.30">
    <property type="match status" value="1"/>
</dbReference>
<dbReference type="AlphaFoldDB" id="A0A484H5Q3"/>
<dbReference type="PANTHER" id="PTHR33490:SF7">
    <property type="entry name" value="BLR2979 PROTEIN"/>
    <property type="match status" value="1"/>
</dbReference>
<dbReference type="GO" id="GO:0006508">
    <property type="term" value="P:proteolysis"/>
    <property type="evidence" value="ECO:0007669"/>
    <property type="project" value="UniProtKB-KW"/>
</dbReference>
<dbReference type="InterPro" id="IPR013589">
    <property type="entry name" value="Bac_transglu_N"/>
</dbReference>
<dbReference type="SMART" id="SM00460">
    <property type="entry name" value="TGc"/>
    <property type="match status" value="1"/>
</dbReference>
<name>A0A484H5Q3_9ZZZZ</name>
<dbReference type="PANTHER" id="PTHR33490">
    <property type="entry name" value="BLR5614 PROTEIN-RELATED"/>
    <property type="match status" value="1"/>
</dbReference>
<evidence type="ECO:0000259" key="1">
    <source>
        <dbReference type="SMART" id="SM00460"/>
    </source>
</evidence>
<dbReference type="InterPro" id="IPR002931">
    <property type="entry name" value="Transglutaminase-like"/>
</dbReference>
<dbReference type="Pfam" id="PF01841">
    <property type="entry name" value="Transglut_core"/>
    <property type="match status" value="1"/>
</dbReference>
<proteinExistence type="predicted"/>
<dbReference type="SUPFAM" id="SSF54001">
    <property type="entry name" value="Cysteine proteinases"/>
    <property type="match status" value="1"/>
</dbReference>
<organism evidence="2">
    <name type="scientific">invertebrate metagenome</name>
    <dbReference type="NCBI Taxonomy" id="1711999"/>
    <lineage>
        <taxon>unclassified sequences</taxon>
        <taxon>metagenomes</taxon>
        <taxon>organismal metagenomes</taxon>
    </lineage>
</organism>
<sequence length="302" mass="33470">MTVTYHSRHVTVYNYALPVTVSHHAAHLAPRALPTQTIHSSMLRVQPEPAHRSTRTDYFGNHVFFFTLEETHRSLKVESLCKVTLSAPVRPPADSTLPWEQVRDRLARDLSPDTLEAHQYGFDSSFVVTSAAVEDYAKPSFPPGRPVLAAVVDLMHRIHRDFTYDPQATTIATPLVEVLRHRRGVCQDFAHLQIACCRTMGLAARYVSGYVHTYRATSPTGTDGQPTRLIGADASHAWLAIYVPAVGWVDLDPTNDTMPSVEHITIAWGRDYDDVSPLKGVVMGGGKHSLRVEVSVTLCPTP</sequence>
<dbReference type="Pfam" id="PF08379">
    <property type="entry name" value="Bact_transglu_N"/>
    <property type="match status" value="1"/>
</dbReference>
<accession>A0A484H5Q3</accession>
<keyword evidence="2" id="KW-0645">Protease</keyword>